<dbReference type="SMART" id="SM00066">
    <property type="entry name" value="GAL4"/>
    <property type="match status" value="1"/>
</dbReference>
<feature type="domain" description="Zn(2)-C6 fungal-type" evidence="8">
    <location>
        <begin position="37"/>
        <end position="65"/>
    </location>
</feature>
<dbReference type="InterPro" id="IPR036864">
    <property type="entry name" value="Zn2-C6_fun-type_DNA-bd_sf"/>
</dbReference>
<dbReference type="InterPro" id="IPR001138">
    <property type="entry name" value="Zn2Cys6_DnaBD"/>
</dbReference>
<dbReference type="CDD" id="cd00067">
    <property type="entry name" value="GAL4"/>
    <property type="match status" value="1"/>
</dbReference>
<dbReference type="PANTHER" id="PTHR36206">
    <property type="entry name" value="ASPERCRYPTIN BIOSYNTHESIS CLUSTER-SPECIFIC TRANSCRIPTION REGULATOR ATNN-RELATED"/>
    <property type="match status" value="1"/>
</dbReference>
<dbReference type="PANTHER" id="PTHR36206:SF4">
    <property type="entry name" value="HYPOTHETICAL CONSERVED PROTEIN (EUROFUNG)-RELATED"/>
    <property type="match status" value="1"/>
</dbReference>
<gene>
    <name evidence="9" type="ORF">B0T14DRAFT_599242</name>
</gene>
<evidence type="ECO:0000313" key="9">
    <source>
        <dbReference type="EMBL" id="KAK0634140.1"/>
    </source>
</evidence>
<dbReference type="SUPFAM" id="SSF57701">
    <property type="entry name" value="Zn2/Cys6 DNA-binding domain"/>
    <property type="match status" value="1"/>
</dbReference>
<dbReference type="EMBL" id="JAULSU010000001">
    <property type="protein sequence ID" value="KAK0634140.1"/>
    <property type="molecule type" value="Genomic_DNA"/>
</dbReference>
<evidence type="ECO:0000256" key="2">
    <source>
        <dbReference type="ARBA" id="ARBA00022833"/>
    </source>
</evidence>
<dbReference type="InterPro" id="IPR021858">
    <property type="entry name" value="Fun_TF"/>
</dbReference>
<evidence type="ECO:0000259" key="8">
    <source>
        <dbReference type="PROSITE" id="PS50048"/>
    </source>
</evidence>
<keyword evidence="4" id="KW-0238">DNA-binding</keyword>
<evidence type="ECO:0000256" key="6">
    <source>
        <dbReference type="ARBA" id="ARBA00023242"/>
    </source>
</evidence>
<evidence type="ECO:0000313" key="10">
    <source>
        <dbReference type="Proteomes" id="UP001175000"/>
    </source>
</evidence>
<feature type="region of interest" description="Disordered" evidence="7">
    <location>
        <begin position="1"/>
        <end position="28"/>
    </location>
</feature>
<dbReference type="PROSITE" id="PS50048">
    <property type="entry name" value="ZN2_CY6_FUNGAL_2"/>
    <property type="match status" value="1"/>
</dbReference>
<reference evidence="9" key="1">
    <citation type="submission" date="2023-06" db="EMBL/GenBank/DDBJ databases">
        <title>Genome-scale phylogeny and comparative genomics of the fungal order Sordariales.</title>
        <authorList>
            <consortium name="Lawrence Berkeley National Laboratory"/>
            <person name="Hensen N."/>
            <person name="Bonometti L."/>
            <person name="Westerberg I."/>
            <person name="Brannstrom I.O."/>
            <person name="Guillou S."/>
            <person name="Cros-Aarteil S."/>
            <person name="Calhoun S."/>
            <person name="Haridas S."/>
            <person name="Kuo A."/>
            <person name="Mondo S."/>
            <person name="Pangilinan J."/>
            <person name="Riley R."/>
            <person name="Labutti K."/>
            <person name="Andreopoulos B."/>
            <person name="Lipzen A."/>
            <person name="Chen C."/>
            <person name="Yanf M."/>
            <person name="Daum C."/>
            <person name="Ng V."/>
            <person name="Clum A."/>
            <person name="Steindorff A."/>
            <person name="Ohm R."/>
            <person name="Martin F."/>
            <person name="Silar P."/>
            <person name="Natvig D."/>
            <person name="Lalanne C."/>
            <person name="Gautier V."/>
            <person name="Ament-Velasquez S.L."/>
            <person name="Kruys A."/>
            <person name="Hutchinson M.I."/>
            <person name="Powell A.J."/>
            <person name="Barry K."/>
            <person name="Miller A.N."/>
            <person name="Grigoriev I.V."/>
            <person name="Debuchy R."/>
            <person name="Gladieux P."/>
            <person name="Thoren M.H."/>
            <person name="Johannesson H."/>
        </authorList>
    </citation>
    <scope>NUCLEOTIDE SEQUENCE</scope>
    <source>
        <strain evidence="9">CBS 606.72</strain>
    </source>
</reference>
<sequence>MSLVPKPLAPKPSDVSGIQRSIPLKRTRASKPKVRTGCRTCKIRRVKCDEAKPICQQCHKARIACDGYEIQSLQSKTKNVIAPFSPEPRSAPLLRRFSNQDVPFFDFFRHALTDDFTGYGCTDFWSRIVLCEAMTSDCVFHAVLAISSLSSGISESESFPTKGQQRNKPSALFPWTARSVVNSKHRIAMQHYLKALSLFRKQVEKKANIQSPRAVVIMTLLLITFELLQGNMDGVDALITSSINLLRPSLTQIRKDALMPTETSQPLPKEDDIADIGHILPFLSITGAWTPFLPTQSVNLALWDTTPSPNIRSLNLHDPTQLQTEWSRFFSLAIAFTAQAFTTLSQSETIPPSLVNQQQTYLSLLASWKTILTTAFSLTAPHSNPHASLRVMQLHHLTLTVAIQCCLDTTDTAWDDYDSQFQTILDETLSLVAHPPPGLKKTRKYHAAFTLTFGPLSTLGPVIAKCRNHHIRMRALEAARRMPWREGSWDAEAELYGKLGAVLLEEKARVKSGDERAPKGERWNWVEGRRVSGGDGNEEKMLGVYVRNERGKDGEAVVERIELGLGRWVDVCGEVGCGEDHGVGLEGLE</sequence>
<dbReference type="GO" id="GO:0008270">
    <property type="term" value="F:zinc ion binding"/>
    <property type="evidence" value="ECO:0007669"/>
    <property type="project" value="InterPro"/>
</dbReference>
<accession>A0AA39XJD1</accession>
<evidence type="ECO:0000256" key="5">
    <source>
        <dbReference type="ARBA" id="ARBA00023163"/>
    </source>
</evidence>
<dbReference type="PROSITE" id="PS00463">
    <property type="entry name" value="ZN2_CY6_FUNGAL_1"/>
    <property type="match status" value="1"/>
</dbReference>
<keyword evidence="10" id="KW-1185">Reference proteome</keyword>
<keyword evidence="1" id="KW-0479">Metal-binding</keyword>
<organism evidence="9 10">
    <name type="scientific">Immersiella caudata</name>
    <dbReference type="NCBI Taxonomy" id="314043"/>
    <lineage>
        <taxon>Eukaryota</taxon>
        <taxon>Fungi</taxon>
        <taxon>Dikarya</taxon>
        <taxon>Ascomycota</taxon>
        <taxon>Pezizomycotina</taxon>
        <taxon>Sordariomycetes</taxon>
        <taxon>Sordariomycetidae</taxon>
        <taxon>Sordariales</taxon>
        <taxon>Lasiosphaeriaceae</taxon>
        <taxon>Immersiella</taxon>
    </lineage>
</organism>
<keyword evidence="5" id="KW-0804">Transcription</keyword>
<keyword evidence="6" id="KW-0539">Nucleus</keyword>
<protein>
    <recommendedName>
        <fullName evidence="8">Zn(2)-C6 fungal-type domain-containing protein</fullName>
    </recommendedName>
</protein>
<evidence type="ECO:0000256" key="1">
    <source>
        <dbReference type="ARBA" id="ARBA00022723"/>
    </source>
</evidence>
<keyword evidence="2" id="KW-0862">Zinc</keyword>
<dbReference type="Proteomes" id="UP001175000">
    <property type="component" value="Unassembled WGS sequence"/>
</dbReference>
<proteinExistence type="predicted"/>
<evidence type="ECO:0000256" key="3">
    <source>
        <dbReference type="ARBA" id="ARBA00023015"/>
    </source>
</evidence>
<comment type="caution">
    <text evidence="9">The sequence shown here is derived from an EMBL/GenBank/DDBJ whole genome shotgun (WGS) entry which is preliminary data.</text>
</comment>
<name>A0AA39XJD1_9PEZI</name>
<evidence type="ECO:0000256" key="7">
    <source>
        <dbReference type="SAM" id="MobiDB-lite"/>
    </source>
</evidence>
<keyword evidence="3" id="KW-0805">Transcription regulation</keyword>
<dbReference type="GO" id="GO:0003677">
    <property type="term" value="F:DNA binding"/>
    <property type="evidence" value="ECO:0007669"/>
    <property type="project" value="UniProtKB-KW"/>
</dbReference>
<dbReference type="GO" id="GO:0000981">
    <property type="term" value="F:DNA-binding transcription factor activity, RNA polymerase II-specific"/>
    <property type="evidence" value="ECO:0007669"/>
    <property type="project" value="InterPro"/>
</dbReference>
<dbReference type="Gene3D" id="4.10.240.10">
    <property type="entry name" value="Zn(2)-C6 fungal-type DNA-binding domain"/>
    <property type="match status" value="1"/>
</dbReference>
<dbReference type="InterPro" id="IPR052360">
    <property type="entry name" value="Transcr_Regulatory_Proteins"/>
</dbReference>
<evidence type="ECO:0000256" key="4">
    <source>
        <dbReference type="ARBA" id="ARBA00023125"/>
    </source>
</evidence>
<dbReference type="Pfam" id="PF11951">
    <property type="entry name" value="Fungal_trans_2"/>
    <property type="match status" value="1"/>
</dbReference>
<dbReference type="AlphaFoldDB" id="A0AA39XJD1"/>
<dbReference type="Pfam" id="PF00172">
    <property type="entry name" value="Zn_clus"/>
    <property type="match status" value="1"/>
</dbReference>